<evidence type="ECO:0000256" key="4">
    <source>
        <dbReference type="ARBA" id="ARBA00023306"/>
    </source>
</evidence>
<dbReference type="AlphaFoldDB" id="A0ABD3K9X8"/>
<dbReference type="PANTHER" id="PTHR35740">
    <property type="entry name" value="OS12G0111700 PROTEIN"/>
    <property type="match status" value="1"/>
</dbReference>
<organism evidence="8 9">
    <name type="scientific">Eucalyptus globulus</name>
    <name type="common">Tasmanian blue gum</name>
    <dbReference type="NCBI Taxonomy" id="34317"/>
    <lineage>
        <taxon>Eukaryota</taxon>
        <taxon>Viridiplantae</taxon>
        <taxon>Streptophyta</taxon>
        <taxon>Embryophyta</taxon>
        <taxon>Tracheophyta</taxon>
        <taxon>Spermatophyta</taxon>
        <taxon>Magnoliopsida</taxon>
        <taxon>eudicotyledons</taxon>
        <taxon>Gunneridae</taxon>
        <taxon>Pentapetalae</taxon>
        <taxon>rosids</taxon>
        <taxon>malvids</taxon>
        <taxon>Myrtales</taxon>
        <taxon>Myrtaceae</taxon>
        <taxon>Myrtoideae</taxon>
        <taxon>Eucalypteae</taxon>
        <taxon>Eucalyptus</taxon>
    </lineage>
</organism>
<feature type="region of interest" description="Disordered" evidence="6">
    <location>
        <begin position="1"/>
        <end position="51"/>
    </location>
</feature>
<sequence>MEVEAKSNARRRRGRKPLSDLTNLDPPSELKPPRKPAISSASKRSSAPPFHTSSPDCIFFRSVFFFPCSLCWILRCDSSERSVFCTTYNRRKPVDKGKRKEKGVAVSMTSSPARKIRNTRNKLNDEGGGAGSKSCSIPNKGKQQKPPSRKDVPDDSLQDYIRQQKSYFEEIDAFELPEEEVASVNDLD</sequence>
<evidence type="ECO:0000256" key="1">
    <source>
        <dbReference type="ARBA" id="ARBA00022618"/>
    </source>
</evidence>
<evidence type="ECO:0000256" key="3">
    <source>
        <dbReference type="ARBA" id="ARBA00023242"/>
    </source>
</evidence>
<accession>A0ABD3K9X8</accession>
<comment type="caution">
    <text evidence="8">The sequence shown here is derived from an EMBL/GenBank/DDBJ whole genome shotgun (WGS) entry which is preliminary data.</text>
</comment>
<proteinExistence type="inferred from homology"/>
<feature type="domain" description="Sororin C-terminal region" evidence="7">
    <location>
        <begin position="157"/>
        <end position="179"/>
    </location>
</feature>
<keyword evidence="1" id="KW-0132">Cell division</keyword>
<feature type="compositionally biased region" description="Polar residues" evidence="6">
    <location>
        <begin position="39"/>
        <end position="51"/>
    </location>
</feature>
<evidence type="ECO:0000256" key="5">
    <source>
        <dbReference type="ARBA" id="ARBA00093465"/>
    </source>
</evidence>
<protein>
    <recommendedName>
        <fullName evidence="7">Sororin C-terminal region domain-containing protein</fullName>
    </recommendedName>
</protein>
<evidence type="ECO:0000256" key="6">
    <source>
        <dbReference type="SAM" id="MobiDB-lite"/>
    </source>
</evidence>
<reference evidence="8 9" key="1">
    <citation type="submission" date="2024-11" db="EMBL/GenBank/DDBJ databases">
        <title>Chromosome-level genome assembly of Eucalyptus globulus Labill. provides insights into its genome evolution.</title>
        <authorList>
            <person name="Li X."/>
        </authorList>
    </citation>
    <scope>NUCLEOTIDE SEQUENCE [LARGE SCALE GENOMIC DNA]</scope>
    <source>
        <strain evidence="8">CL2024</strain>
        <tissue evidence="8">Fresh tender leaves</tissue>
    </source>
</reference>
<gene>
    <name evidence="8" type="ORF">ACJRO7_029153</name>
</gene>
<evidence type="ECO:0000313" key="9">
    <source>
        <dbReference type="Proteomes" id="UP001634007"/>
    </source>
</evidence>
<dbReference type="GO" id="GO:0051301">
    <property type="term" value="P:cell division"/>
    <property type="evidence" value="ECO:0007669"/>
    <property type="project" value="UniProtKB-KW"/>
</dbReference>
<feature type="region of interest" description="Disordered" evidence="6">
    <location>
        <begin position="95"/>
        <end position="156"/>
    </location>
</feature>
<dbReference type="InterPro" id="IPR057337">
    <property type="entry name" value="Sororin_C"/>
</dbReference>
<dbReference type="Pfam" id="PF25220">
    <property type="entry name" value="Sororin_C"/>
    <property type="match status" value="1"/>
</dbReference>
<keyword evidence="9" id="KW-1185">Reference proteome</keyword>
<evidence type="ECO:0000259" key="7">
    <source>
        <dbReference type="Pfam" id="PF25220"/>
    </source>
</evidence>
<name>A0ABD3K9X8_EUCGL</name>
<keyword evidence="2" id="KW-0498">Mitosis</keyword>
<dbReference type="GO" id="GO:0005634">
    <property type="term" value="C:nucleus"/>
    <property type="evidence" value="ECO:0007669"/>
    <property type="project" value="UniProtKB-SubCell"/>
</dbReference>
<keyword evidence="4" id="KW-0131">Cell cycle</keyword>
<evidence type="ECO:0000256" key="2">
    <source>
        <dbReference type="ARBA" id="ARBA00022776"/>
    </source>
</evidence>
<evidence type="ECO:0000313" key="8">
    <source>
        <dbReference type="EMBL" id="KAL3732435.1"/>
    </source>
</evidence>
<comment type="similarity">
    <text evidence="5">Belongs to the sororin family.</text>
</comment>
<dbReference type="EMBL" id="JBJKBG010000007">
    <property type="protein sequence ID" value="KAL3732435.1"/>
    <property type="molecule type" value="Genomic_DNA"/>
</dbReference>
<keyword evidence="3" id="KW-0539">Nucleus</keyword>
<dbReference type="Proteomes" id="UP001634007">
    <property type="component" value="Unassembled WGS sequence"/>
</dbReference>
<dbReference type="PANTHER" id="PTHR35740:SF1">
    <property type="entry name" value="OS12G0111700 PROTEIN"/>
    <property type="match status" value="1"/>
</dbReference>